<accession>A0A4Z2JGU6</accession>
<sequence>MTKRSLPGLDAQQVKVDDQQAKQGEHEHCHRMDIDEELGAEDGVGGTHSPVAAVNLSVGGGEGVRWGKEVVQLSCSTRPAVPGSVPPLLQMSRMSEPMNWAKEDRMEPTQHSRTTHRARWRTHLSAK</sequence>
<feature type="region of interest" description="Disordered" evidence="1">
    <location>
        <begin position="1"/>
        <end position="27"/>
    </location>
</feature>
<evidence type="ECO:0000313" key="3">
    <source>
        <dbReference type="Proteomes" id="UP000314294"/>
    </source>
</evidence>
<gene>
    <name evidence="2" type="ORF">EYF80_000465</name>
</gene>
<proteinExistence type="predicted"/>
<dbReference type="Proteomes" id="UP000314294">
    <property type="component" value="Unassembled WGS sequence"/>
</dbReference>
<organism evidence="2 3">
    <name type="scientific">Liparis tanakae</name>
    <name type="common">Tanaka's snailfish</name>
    <dbReference type="NCBI Taxonomy" id="230148"/>
    <lineage>
        <taxon>Eukaryota</taxon>
        <taxon>Metazoa</taxon>
        <taxon>Chordata</taxon>
        <taxon>Craniata</taxon>
        <taxon>Vertebrata</taxon>
        <taxon>Euteleostomi</taxon>
        <taxon>Actinopterygii</taxon>
        <taxon>Neopterygii</taxon>
        <taxon>Teleostei</taxon>
        <taxon>Neoteleostei</taxon>
        <taxon>Acanthomorphata</taxon>
        <taxon>Eupercaria</taxon>
        <taxon>Perciformes</taxon>
        <taxon>Cottioidei</taxon>
        <taxon>Cottales</taxon>
        <taxon>Liparidae</taxon>
        <taxon>Liparis</taxon>
    </lineage>
</organism>
<dbReference type="EMBL" id="SRLO01000002">
    <property type="protein sequence ID" value="TNN89177.1"/>
    <property type="molecule type" value="Genomic_DNA"/>
</dbReference>
<feature type="compositionally biased region" description="Basic residues" evidence="1">
    <location>
        <begin position="113"/>
        <end position="127"/>
    </location>
</feature>
<dbReference type="AlphaFoldDB" id="A0A4Z2JGU6"/>
<reference evidence="2 3" key="1">
    <citation type="submission" date="2019-03" db="EMBL/GenBank/DDBJ databases">
        <title>First draft genome of Liparis tanakae, snailfish: a comprehensive survey of snailfish specific genes.</title>
        <authorList>
            <person name="Kim W."/>
            <person name="Song I."/>
            <person name="Jeong J.-H."/>
            <person name="Kim D."/>
            <person name="Kim S."/>
            <person name="Ryu S."/>
            <person name="Song J.Y."/>
            <person name="Lee S.K."/>
        </authorList>
    </citation>
    <scope>NUCLEOTIDE SEQUENCE [LARGE SCALE GENOMIC DNA]</scope>
    <source>
        <tissue evidence="2">Muscle</tissue>
    </source>
</reference>
<evidence type="ECO:0000256" key="1">
    <source>
        <dbReference type="SAM" id="MobiDB-lite"/>
    </source>
</evidence>
<protein>
    <submittedName>
        <fullName evidence="2">Uncharacterized protein</fullName>
    </submittedName>
</protein>
<feature type="compositionally biased region" description="Basic and acidic residues" evidence="1">
    <location>
        <begin position="15"/>
        <end position="27"/>
    </location>
</feature>
<name>A0A4Z2JGU6_9TELE</name>
<keyword evidence="3" id="KW-1185">Reference proteome</keyword>
<evidence type="ECO:0000313" key="2">
    <source>
        <dbReference type="EMBL" id="TNN89177.1"/>
    </source>
</evidence>
<comment type="caution">
    <text evidence="2">The sequence shown here is derived from an EMBL/GenBank/DDBJ whole genome shotgun (WGS) entry which is preliminary data.</text>
</comment>
<feature type="region of interest" description="Disordered" evidence="1">
    <location>
        <begin position="103"/>
        <end position="127"/>
    </location>
</feature>